<comment type="function">
    <text evidence="4">Has an important function as a repair enzyme for proteins that have been inactivated by oxidation. Catalyzes the reversible oxidation-reduction of methionine sulfoxide in proteins to methionine.</text>
</comment>
<evidence type="ECO:0000313" key="6">
    <source>
        <dbReference type="EMBL" id="HDR51809.1"/>
    </source>
</evidence>
<dbReference type="InterPro" id="IPR002569">
    <property type="entry name" value="Met_Sox_Rdtase_MsrA_dom"/>
</dbReference>
<dbReference type="Pfam" id="PF01625">
    <property type="entry name" value="PMSR"/>
    <property type="match status" value="1"/>
</dbReference>
<dbReference type="EC" id="1.8.4.11" evidence="4"/>
<comment type="catalytic activity">
    <reaction evidence="2 4">
        <text>L-methionyl-[protein] + [thioredoxin]-disulfide + H2O = L-methionyl-(S)-S-oxide-[protein] + [thioredoxin]-dithiol</text>
        <dbReference type="Rhea" id="RHEA:14217"/>
        <dbReference type="Rhea" id="RHEA-COMP:10698"/>
        <dbReference type="Rhea" id="RHEA-COMP:10700"/>
        <dbReference type="Rhea" id="RHEA-COMP:12313"/>
        <dbReference type="Rhea" id="RHEA-COMP:12315"/>
        <dbReference type="ChEBI" id="CHEBI:15377"/>
        <dbReference type="ChEBI" id="CHEBI:16044"/>
        <dbReference type="ChEBI" id="CHEBI:29950"/>
        <dbReference type="ChEBI" id="CHEBI:44120"/>
        <dbReference type="ChEBI" id="CHEBI:50058"/>
        <dbReference type="EC" id="1.8.4.11"/>
    </reaction>
</comment>
<comment type="catalytic activity">
    <reaction evidence="3 4">
        <text>[thioredoxin]-disulfide + L-methionine + H2O = L-methionine (S)-S-oxide + [thioredoxin]-dithiol</text>
        <dbReference type="Rhea" id="RHEA:19993"/>
        <dbReference type="Rhea" id="RHEA-COMP:10698"/>
        <dbReference type="Rhea" id="RHEA-COMP:10700"/>
        <dbReference type="ChEBI" id="CHEBI:15377"/>
        <dbReference type="ChEBI" id="CHEBI:29950"/>
        <dbReference type="ChEBI" id="CHEBI:50058"/>
        <dbReference type="ChEBI" id="CHEBI:57844"/>
        <dbReference type="ChEBI" id="CHEBI:58772"/>
        <dbReference type="EC" id="1.8.4.11"/>
    </reaction>
</comment>
<dbReference type="Proteomes" id="UP000886047">
    <property type="component" value="Unassembled WGS sequence"/>
</dbReference>
<comment type="similarity">
    <text evidence="4">Belongs to the MsrA Met sulfoxide reductase family.</text>
</comment>
<gene>
    <name evidence="4 6" type="primary">msrA</name>
    <name evidence="6" type="ORF">ENN90_09385</name>
</gene>
<evidence type="ECO:0000256" key="3">
    <source>
        <dbReference type="ARBA" id="ARBA00048782"/>
    </source>
</evidence>
<dbReference type="AlphaFoldDB" id="A0A831LN45"/>
<evidence type="ECO:0000256" key="2">
    <source>
        <dbReference type="ARBA" id="ARBA00047806"/>
    </source>
</evidence>
<evidence type="ECO:0000259" key="5">
    <source>
        <dbReference type="Pfam" id="PF01625"/>
    </source>
</evidence>
<feature type="domain" description="Peptide methionine sulphoxide reductase MsrA" evidence="5">
    <location>
        <begin position="25"/>
        <end position="178"/>
    </location>
</feature>
<accession>A0A831LN45</accession>
<organism evidence="6">
    <name type="scientific">Mariniphaga anaerophila</name>
    <dbReference type="NCBI Taxonomy" id="1484053"/>
    <lineage>
        <taxon>Bacteria</taxon>
        <taxon>Pseudomonadati</taxon>
        <taxon>Bacteroidota</taxon>
        <taxon>Bacteroidia</taxon>
        <taxon>Marinilabiliales</taxon>
        <taxon>Prolixibacteraceae</taxon>
        <taxon>Mariniphaga</taxon>
    </lineage>
</organism>
<dbReference type="PANTHER" id="PTHR43774">
    <property type="entry name" value="PEPTIDE METHIONINE SULFOXIDE REDUCTASE"/>
    <property type="match status" value="1"/>
</dbReference>
<dbReference type="Gene3D" id="3.30.1060.10">
    <property type="entry name" value="Peptide methionine sulphoxide reductase MsrA"/>
    <property type="match status" value="1"/>
</dbReference>
<dbReference type="PANTHER" id="PTHR43774:SF1">
    <property type="entry name" value="PEPTIDE METHIONINE SULFOXIDE REDUCTASE MSRA 2"/>
    <property type="match status" value="1"/>
</dbReference>
<protein>
    <recommendedName>
        <fullName evidence="4">Peptide methionine sulfoxide reductase MsrA</fullName>
        <shortName evidence="4">Protein-methionine-S-oxide reductase</shortName>
        <ecNumber evidence="4">1.8.4.11</ecNumber>
    </recommendedName>
    <alternativeName>
        <fullName evidence="4">Peptide-methionine (S)-S-oxide reductase</fullName>
        <shortName evidence="4">Peptide Met(O) reductase</shortName>
    </alternativeName>
</protein>
<sequence length="198" mass="22868">MMILILTLITLLMNTFSEQNIQTEKATLGGGCFWCTEAVFLELKGVEKVVPGYSGGHIKNPAYREVTTGRTGHAEVIQITYNPEIVSFSEILEVFFLTHDPTTLNRQGNDIGTQYRSAIFYHTEEQKHMAEKVIALFEEEKVFDDPIVTEVTPFNAFYLAEDYHHNYFARNKNQPYCQFVVAPKLKKFREIFQEKLKK</sequence>
<dbReference type="NCBIfam" id="TIGR00401">
    <property type="entry name" value="msrA"/>
    <property type="match status" value="1"/>
</dbReference>
<dbReference type="HAMAP" id="MF_01401">
    <property type="entry name" value="MsrA"/>
    <property type="match status" value="1"/>
</dbReference>
<reference evidence="6" key="1">
    <citation type="journal article" date="2020" name="mSystems">
        <title>Genome- and Community-Level Interaction Insights into Carbon Utilization and Element Cycling Functions of Hydrothermarchaeota in Hydrothermal Sediment.</title>
        <authorList>
            <person name="Zhou Z."/>
            <person name="Liu Y."/>
            <person name="Xu W."/>
            <person name="Pan J."/>
            <person name="Luo Z.H."/>
            <person name="Li M."/>
        </authorList>
    </citation>
    <scope>NUCLEOTIDE SEQUENCE [LARGE SCALE GENOMIC DNA]</scope>
    <source>
        <strain evidence="6">SpSt-1217</strain>
    </source>
</reference>
<comment type="caution">
    <text evidence="6">The sequence shown here is derived from an EMBL/GenBank/DDBJ whole genome shotgun (WGS) entry which is preliminary data.</text>
</comment>
<dbReference type="SUPFAM" id="SSF55068">
    <property type="entry name" value="Peptide methionine sulfoxide reductase"/>
    <property type="match status" value="1"/>
</dbReference>
<proteinExistence type="inferred from homology"/>
<dbReference type="GO" id="GO:0008113">
    <property type="term" value="F:peptide-methionine (S)-S-oxide reductase activity"/>
    <property type="evidence" value="ECO:0007669"/>
    <property type="project" value="UniProtKB-UniRule"/>
</dbReference>
<evidence type="ECO:0000256" key="4">
    <source>
        <dbReference type="HAMAP-Rule" id="MF_01401"/>
    </source>
</evidence>
<dbReference type="EMBL" id="DSDK01000505">
    <property type="protein sequence ID" value="HDR51809.1"/>
    <property type="molecule type" value="Genomic_DNA"/>
</dbReference>
<evidence type="ECO:0000256" key="1">
    <source>
        <dbReference type="ARBA" id="ARBA00023002"/>
    </source>
</evidence>
<dbReference type="InterPro" id="IPR036509">
    <property type="entry name" value="Met_Sox_Rdtase_MsrA_sf"/>
</dbReference>
<keyword evidence="1 4" id="KW-0560">Oxidoreductase</keyword>
<name>A0A831LN45_9BACT</name>
<feature type="active site" evidence="4">
    <location>
        <position position="32"/>
    </location>
</feature>